<dbReference type="Gene3D" id="3.40.1620.10">
    <property type="entry name" value="YefM-like domain"/>
    <property type="match status" value="1"/>
</dbReference>
<dbReference type="Proteomes" id="UP000215027">
    <property type="component" value="Chromosome I"/>
</dbReference>
<dbReference type="RefSeq" id="WP_095042532.1">
    <property type="nucleotide sequence ID" value="NZ_LN890655.1"/>
</dbReference>
<gene>
    <name evidence="3" type="ORF">CFX0092_A1100</name>
</gene>
<dbReference type="Pfam" id="PF02604">
    <property type="entry name" value="PhdYeFM_antitox"/>
    <property type="match status" value="1"/>
</dbReference>
<proteinExistence type="inferred from homology"/>
<dbReference type="AlphaFoldDB" id="A0A160T280"/>
<dbReference type="NCBIfam" id="TIGR01552">
    <property type="entry name" value="phd_fam"/>
    <property type="match status" value="1"/>
</dbReference>
<dbReference type="KEGG" id="pbf:CFX0092_A1100"/>
<dbReference type="InterPro" id="IPR006442">
    <property type="entry name" value="Antitoxin_Phd/YefM"/>
</dbReference>
<evidence type="ECO:0000256" key="1">
    <source>
        <dbReference type="ARBA" id="ARBA00009981"/>
    </source>
</evidence>
<dbReference type="OrthoDB" id="9802003at2"/>
<accession>A0A160T280</accession>
<comment type="similarity">
    <text evidence="1 2">Belongs to the phD/YefM antitoxin family.</text>
</comment>
<evidence type="ECO:0000313" key="4">
    <source>
        <dbReference type="Proteomes" id="UP000215027"/>
    </source>
</evidence>
<reference evidence="3" key="1">
    <citation type="submission" date="2016-01" db="EMBL/GenBank/DDBJ databases">
        <authorList>
            <person name="Mcilroy J.S."/>
            <person name="Karst M S."/>
            <person name="Albertsen M."/>
        </authorList>
    </citation>
    <scope>NUCLEOTIDE SEQUENCE</scope>
    <source>
        <strain evidence="3">Cfx-K</strain>
    </source>
</reference>
<name>A0A160T280_9CHLR</name>
<dbReference type="InterPro" id="IPR051405">
    <property type="entry name" value="phD/YefM_antitoxin"/>
</dbReference>
<dbReference type="PANTHER" id="PTHR33713:SF6">
    <property type="entry name" value="ANTITOXIN YEFM"/>
    <property type="match status" value="1"/>
</dbReference>
<evidence type="ECO:0000256" key="2">
    <source>
        <dbReference type="RuleBase" id="RU362080"/>
    </source>
</evidence>
<evidence type="ECO:0000313" key="3">
    <source>
        <dbReference type="EMBL" id="CUS02978.2"/>
    </source>
</evidence>
<protein>
    <recommendedName>
        <fullName evidence="2">Antitoxin</fullName>
    </recommendedName>
</protein>
<dbReference type="SUPFAM" id="SSF143120">
    <property type="entry name" value="YefM-like"/>
    <property type="match status" value="1"/>
</dbReference>
<organism evidence="3 4">
    <name type="scientific">Candidatus Promineifilum breve</name>
    <dbReference type="NCBI Taxonomy" id="1806508"/>
    <lineage>
        <taxon>Bacteria</taxon>
        <taxon>Bacillati</taxon>
        <taxon>Chloroflexota</taxon>
        <taxon>Ardenticatenia</taxon>
        <taxon>Candidatus Promineifilales</taxon>
        <taxon>Candidatus Promineifilaceae</taxon>
        <taxon>Candidatus Promineifilum</taxon>
    </lineage>
</organism>
<dbReference type="PANTHER" id="PTHR33713">
    <property type="entry name" value="ANTITOXIN YAFN-RELATED"/>
    <property type="match status" value="1"/>
</dbReference>
<sequence length="96" mass="10518">MTIELTYSQARANLAQLLNEVTENRDIVIIRRRHGEDAALIAASELTSLLETAYLLRSPANAERLLTALNDALQGEGRPMNLMELRAEVGLDGEAA</sequence>
<dbReference type="InterPro" id="IPR036165">
    <property type="entry name" value="YefM-like_sf"/>
</dbReference>
<dbReference type="Gene3D" id="1.10.1220.170">
    <property type="match status" value="1"/>
</dbReference>
<keyword evidence="4" id="KW-1185">Reference proteome</keyword>
<dbReference type="EMBL" id="LN890655">
    <property type="protein sequence ID" value="CUS02978.2"/>
    <property type="molecule type" value="Genomic_DNA"/>
</dbReference>
<comment type="function">
    <text evidence="2">Antitoxin component of a type II toxin-antitoxin (TA) system.</text>
</comment>